<gene>
    <name evidence="1" type="primary">GLEAN_04771</name>
    <name evidence="1" type="ORF">TcasGA2_TC004771</name>
</gene>
<dbReference type="Proteomes" id="UP000007266">
    <property type="component" value="Linkage group 1"/>
</dbReference>
<dbReference type="EMBL" id="KQ971307">
    <property type="protein sequence ID" value="EFA11164.1"/>
    <property type="molecule type" value="Genomic_DNA"/>
</dbReference>
<keyword evidence="2" id="KW-1185">Reference proteome</keyword>
<evidence type="ECO:0000313" key="2">
    <source>
        <dbReference type="Proteomes" id="UP000007266"/>
    </source>
</evidence>
<organism evidence="1 2">
    <name type="scientific">Tribolium castaneum</name>
    <name type="common">Red flour beetle</name>
    <dbReference type="NCBI Taxonomy" id="7070"/>
    <lineage>
        <taxon>Eukaryota</taxon>
        <taxon>Metazoa</taxon>
        <taxon>Ecdysozoa</taxon>
        <taxon>Arthropoda</taxon>
        <taxon>Hexapoda</taxon>
        <taxon>Insecta</taxon>
        <taxon>Pterygota</taxon>
        <taxon>Neoptera</taxon>
        <taxon>Endopterygota</taxon>
        <taxon>Coleoptera</taxon>
        <taxon>Polyphaga</taxon>
        <taxon>Cucujiformia</taxon>
        <taxon>Tenebrionidae</taxon>
        <taxon>Tenebrionidae incertae sedis</taxon>
        <taxon>Tribolium</taxon>
    </lineage>
</organism>
<reference evidence="1 2" key="1">
    <citation type="journal article" date="2008" name="Nature">
        <title>The genome of the model beetle and pest Tribolium castaneum.</title>
        <authorList>
            <consortium name="Tribolium Genome Sequencing Consortium"/>
            <person name="Richards S."/>
            <person name="Gibbs R.A."/>
            <person name="Weinstock G.M."/>
            <person name="Brown S.J."/>
            <person name="Denell R."/>
            <person name="Beeman R.W."/>
            <person name="Gibbs R."/>
            <person name="Beeman R.W."/>
            <person name="Brown S.J."/>
            <person name="Bucher G."/>
            <person name="Friedrich M."/>
            <person name="Grimmelikhuijzen C.J."/>
            <person name="Klingler M."/>
            <person name="Lorenzen M."/>
            <person name="Richards S."/>
            <person name="Roth S."/>
            <person name="Schroder R."/>
            <person name="Tautz D."/>
            <person name="Zdobnov E.M."/>
            <person name="Muzny D."/>
            <person name="Gibbs R.A."/>
            <person name="Weinstock G.M."/>
            <person name="Attaway T."/>
            <person name="Bell S."/>
            <person name="Buhay C.J."/>
            <person name="Chandrabose M.N."/>
            <person name="Chavez D."/>
            <person name="Clerk-Blankenburg K.P."/>
            <person name="Cree A."/>
            <person name="Dao M."/>
            <person name="Davis C."/>
            <person name="Chacko J."/>
            <person name="Dinh H."/>
            <person name="Dugan-Rocha S."/>
            <person name="Fowler G."/>
            <person name="Garner T.T."/>
            <person name="Garnes J."/>
            <person name="Gnirke A."/>
            <person name="Hawes A."/>
            <person name="Hernandez J."/>
            <person name="Hines S."/>
            <person name="Holder M."/>
            <person name="Hume J."/>
            <person name="Jhangiani S.N."/>
            <person name="Joshi V."/>
            <person name="Khan Z.M."/>
            <person name="Jackson L."/>
            <person name="Kovar C."/>
            <person name="Kowis A."/>
            <person name="Lee S."/>
            <person name="Lewis L.R."/>
            <person name="Margolis J."/>
            <person name="Morgan M."/>
            <person name="Nazareth L.V."/>
            <person name="Nguyen N."/>
            <person name="Okwuonu G."/>
            <person name="Parker D."/>
            <person name="Richards S."/>
            <person name="Ruiz S.J."/>
            <person name="Santibanez J."/>
            <person name="Savard J."/>
            <person name="Scherer S.E."/>
            <person name="Schneider B."/>
            <person name="Sodergren E."/>
            <person name="Tautz D."/>
            <person name="Vattahil S."/>
            <person name="Villasana D."/>
            <person name="White C.S."/>
            <person name="Wright R."/>
            <person name="Park Y."/>
            <person name="Beeman R.W."/>
            <person name="Lord J."/>
            <person name="Oppert B."/>
            <person name="Lorenzen M."/>
            <person name="Brown S."/>
            <person name="Wang L."/>
            <person name="Savard J."/>
            <person name="Tautz D."/>
            <person name="Richards S."/>
            <person name="Weinstock G."/>
            <person name="Gibbs R.A."/>
            <person name="Liu Y."/>
            <person name="Worley K."/>
            <person name="Weinstock G."/>
            <person name="Elsik C.G."/>
            <person name="Reese J.T."/>
            <person name="Elhaik E."/>
            <person name="Landan G."/>
            <person name="Graur D."/>
            <person name="Arensburger P."/>
            <person name="Atkinson P."/>
            <person name="Beeman R.W."/>
            <person name="Beidler J."/>
            <person name="Brown S.J."/>
            <person name="Demuth J.P."/>
            <person name="Drury D.W."/>
            <person name="Du Y.Z."/>
            <person name="Fujiwara H."/>
            <person name="Lorenzen M."/>
            <person name="Maselli V."/>
            <person name="Osanai M."/>
            <person name="Park Y."/>
            <person name="Robertson H.M."/>
            <person name="Tu Z."/>
            <person name="Wang J.J."/>
            <person name="Wang S."/>
            <person name="Richards S."/>
            <person name="Song H."/>
            <person name="Zhang L."/>
            <person name="Sodergren E."/>
            <person name="Werner D."/>
            <person name="Stanke M."/>
            <person name="Morgenstern B."/>
            <person name="Solovyev V."/>
            <person name="Kosarev P."/>
            <person name="Brown G."/>
            <person name="Chen H.C."/>
            <person name="Ermolaeva O."/>
            <person name="Hlavina W."/>
            <person name="Kapustin Y."/>
            <person name="Kiryutin B."/>
            <person name="Kitts P."/>
            <person name="Maglott D."/>
            <person name="Pruitt K."/>
            <person name="Sapojnikov V."/>
            <person name="Souvorov A."/>
            <person name="Mackey A.J."/>
            <person name="Waterhouse R.M."/>
            <person name="Wyder S."/>
            <person name="Zdobnov E.M."/>
            <person name="Zdobnov E.M."/>
            <person name="Wyder S."/>
            <person name="Kriventseva E.V."/>
            <person name="Kadowaki T."/>
            <person name="Bork P."/>
            <person name="Aranda M."/>
            <person name="Bao R."/>
            <person name="Beermann A."/>
            <person name="Berns N."/>
            <person name="Bolognesi R."/>
            <person name="Bonneton F."/>
            <person name="Bopp D."/>
            <person name="Brown S.J."/>
            <person name="Bucher G."/>
            <person name="Butts T."/>
            <person name="Chaumot A."/>
            <person name="Denell R.E."/>
            <person name="Ferrier D.E."/>
            <person name="Friedrich M."/>
            <person name="Gordon C.M."/>
            <person name="Jindra M."/>
            <person name="Klingler M."/>
            <person name="Lan Q."/>
            <person name="Lattorff H.M."/>
            <person name="Laudet V."/>
            <person name="von Levetsow C."/>
            <person name="Liu Z."/>
            <person name="Lutz R."/>
            <person name="Lynch J.A."/>
            <person name="da Fonseca R.N."/>
            <person name="Posnien N."/>
            <person name="Reuter R."/>
            <person name="Roth S."/>
            <person name="Savard J."/>
            <person name="Schinko J.B."/>
            <person name="Schmitt C."/>
            <person name="Schoppmeier M."/>
            <person name="Schroder R."/>
            <person name="Shippy T.D."/>
            <person name="Simonnet F."/>
            <person name="Marques-Souza H."/>
            <person name="Tautz D."/>
            <person name="Tomoyasu Y."/>
            <person name="Trauner J."/>
            <person name="Van der Zee M."/>
            <person name="Vervoort M."/>
            <person name="Wittkopp N."/>
            <person name="Wimmer E.A."/>
            <person name="Yang X."/>
            <person name="Jones A.K."/>
            <person name="Sattelle D.B."/>
            <person name="Ebert P.R."/>
            <person name="Nelson D."/>
            <person name="Scott J.G."/>
            <person name="Beeman R.W."/>
            <person name="Muthukrishnan S."/>
            <person name="Kramer K.J."/>
            <person name="Arakane Y."/>
            <person name="Beeman R.W."/>
            <person name="Zhu Q."/>
            <person name="Hogenkamp D."/>
            <person name="Dixit R."/>
            <person name="Oppert B."/>
            <person name="Jiang H."/>
            <person name="Zou Z."/>
            <person name="Marshall J."/>
            <person name="Elpidina E."/>
            <person name="Vinokurov K."/>
            <person name="Oppert C."/>
            <person name="Zou Z."/>
            <person name="Evans J."/>
            <person name="Lu Z."/>
            <person name="Zhao P."/>
            <person name="Sumathipala N."/>
            <person name="Altincicek B."/>
            <person name="Vilcinskas A."/>
            <person name="Williams M."/>
            <person name="Hultmark D."/>
            <person name="Hetru C."/>
            <person name="Jiang H."/>
            <person name="Grimmelikhuijzen C.J."/>
            <person name="Hauser F."/>
            <person name="Cazzamali G."/>
            <person name="Williamson M."/>
            <person name="Park Y."/>
            <person name="Li B."/>
            <person name="Tanaka Y."/>
            <person name="Predel R."/>
            <person name="Neupert S."/>
            <person name="Schachtner J."/>
            <person name="Verleyen P."/>
            <person name="Raible F."/>
            <person name="Bork P."/>
            <person name="Friedrich M."/>
            <person name="Walden K.K."/>
            <person name="Robertson H.M."/>
            <person name="Angeli S."/>
            <person name="Foret S."/>
            <person name="Bucher G."/>
            <person name="Schuetz S."/>
            <person name="Maleszka R."/>
            <person name="Wimmer E.A."/>
            <person name="Beeman R.W."/>
            <person name="Lorenzen M."/>
            <person name="Tomoyasu Y."/>
            <person name="Miller S.C."/>
            <person name="Grossmann D."/>
            <person name="Bucher G."/>
        </authorList>
    </citation>
    <scope>NUCLEOTIDE SEQUENCE [LARGE SCALE GENOMIC DNA]</scope>
    <source>
        <strain evidence="1 2">Georgia GA2</strain>
    </source>
</reference>
<name>D6W810_TRICA</name>
<dbReference type="AlphaFoldDB" id="D6W810"/>
<dbReference type="InParanoid" id="D6W810"/>
<dbReference type="HOGENOM" id="CLU_2087938_0_0_1"/>
<accession>D6W810</accession>
<sequence>MGNVPLADQRNAPKNHSNCKFLAPKIRIRKQRTSVITCVVVVSADDLARERRRGGVPVCGQIRRRRRDAHFRRLSRANTVPGEWPGSGSGGFNTRSAVLVAVRRVHFTHHQIFRFRF</sequence>
<protein>
    <submittedName>
        <fullName evidence="1">Uncharacterized protein</fullName>
    </submittedName>
</protein>
<reference evidence="1 2" key="2">
    <citation type="journal article" date="2010" name="Nucleic Acids Res.">
        <title>BeetleBase in 2010: revisions to provide comprehensive genomic information for Tribolium castaneum.</title>
        <authorList>
            <person name="Kim H.S."/>
            <person name="Murphy T."/>
            <person name="Xia J."/>
            <person name="Caragea D."/>
            <person name="Park Y."/>
            <person name="Beeman R.W."/>
            <person name="Lorenzen M.D."/>
            <person name="Butcher S."/>
            <person name="Manak J.R."/>
            <person name="Brown S.J."/>
        </authorList>
    </citation>
    <scope>GENOME REANNOTATION</scope>
    <source>
        <strain evidence="1 2">Georgia GA2</strain>
    </source>
</reference>
<evidence type="ECO:0000313" key="1">
    <source>
        <dbReference type="EMBL" id="EFA11164.1"/>
    </source>
</evidence>
<proteinExistence type="predicted"/>